<dbReference type="Proteomes" id="UP001500842">
    <property type="component" value="Unassembled WGS sequence"/>
</dbReference>
<dbReference type="RefSeq" id="WP_141007188.1">
    <property type="nucleotide sequence ID" value="NZ_BAAAOR010000033.1"/>
</dbReference>
<proteinExistence type="predicted"/>
<organism evidence="1 2">
    <name type="scientific">Nocardioides humi</name>
    <dbReference type="NCBI Taxonomy" id="449461"/>
    <lineage>
        <taxon>Bacteria</taxon>
        <taxon>Bacillati</taxon>
        <taxon>Actinomycetota</taxon>
        <taxon>Actinomycetes</taxon>
        <taxon>Propionibacteriales</taxon>
        <taxon>Nocardioidaceae</taxon>
        <taxon>Nocardioides</taxon>
    </lineage>
</organism>
<keyword evidence="2" id="KW-1185">Reference proteome</keyword>
<dbReference type="InterPro" id="IPR043519">
    <property type="entry name" value="NT_sf"/>
</dbReference>
<sequence length="123" mass="12919">MSAFRPEPILGVLDEHGVEFVVIGGYAAVLHGASRPTSDVDVTPERSGENLARLADALGALEAKIRVDGLEEGLPFSTDATALAGISVLNLTTRYGDLDISMIPNGTEGFDDLVRDARRIPGG</sequence>
<evidence type="ECO:0000313" key="1">
    <source>
        <dbReference type="EMBL" id="GAA1537641.1"/>
    </source>
</evidence>
<evidence type="ECO:0000313" key="2">
    <source>
        <dbReference type="Proteomes" id="UP001500842"/>
    </source>
</evidence>
<comment type="caution">
    <text evidence="1">The sequence shown here is derived from an EMBL/GenBank/DDBJ whole genome shotgun (WGS) entry which is preliminary data.</text>
</comment>
<dbReference type="EMBL" id="BAAAOR010000033">
    <property type="protein sequence ID" value="GAA1537641.1"/>
    <property type="molecule type" value="Genomic_DNA"/>
</dbReference>
<gene>
    <name evidence="1" type="ORF">GCM10009788_45260</name>
</gene>
<dbReference type="Gene3D" id="3.30.460.40">
    <property type="match status" value="1"/>
</dbReference>
<name>A0ABN2BEA5_9ACTN</name>
<evidence type="ECO:0008006" key="3">
    <source>
        <dbReference type="Google" id="ProtNLM"/>
    </source>
</evidence>
<protein>
    <recommendedName>
        <fullName evidence="3">Nucleotidyl transferase AbiEii toxin, Type IV TA system</fullName>
    </recommendedName>
</protein>
<accession>A0ABN2BEA5</accession>
<dbReference type="SUPFAM" id="SSF81301">
    <property type="entry name" value="Nucleotidyltransferase"/>
    <property type="match status" value="1"/>
</dbReference>
<reference evidence="1 2" key="1">
    <citation type="journal article" date="2019" name="Int. J. Syst. Evol. Microbiol.">
        <title>The Global Catalogue of Microorganisms (GCM) 10K type strain sequencing project: providing services to taxonomists for standard genome sequencing and annotation.</title>
        <authorList>
            <consortium name="The Broad Institute Genomics Platform"/>
            <consortium name="The Broad Institute Genome Sequencing Center for Infectious Disease"/>
            <person name="Wu L."/>
            <person name="Ma J."/>
        </authorList>
    </citation>
    <scope>NUCLEOTIDE SEQUENCE [LARGE SCALE GENOMIC DNA]</scope>
    <source>
        <strain evidence="1 2">JCM 14942</strain>
    </source>
</reference>